<dbReference type="KEGG" id="cmt:CCM_03077"/>
<name>G3J8L9_CORMM</name>
<dbReference type="InParanoid" id="G3J8L9"/>
<gene>
    <name evidence="1" type="ORF">CCM_03077</name>
</gene>
<dbReference type="RefSeq" id="XP_006668292.1">
    <property type="nucleotide sequence ID" value="XM_006668229.1"/>
</dbReference>
<protein>
    <submittedName>
        <fullName evidence="1">Uncharacterized protein</fullName>
    </submittedName>
</protein>
<dbReference type="AlphaFoldDB" id="G3J8L9"/>
<organism evidence="1 2">
    <name type="scientific">Cordyceps militaris (strain CM01)</name>
    <name type="common">Caterpillar fungus</name>
    <dbReference type="NCBI Taxonomy" id="983644"/>
    <lineage>
        <taxon>Eukaryota</taxon>
        <taxon>Fungi</taxon>
        <taxon>Dikarya</taxon>
        <taxon>Ascomycota</taxon>
        <taxon>Pezizomycotina</taxon>
        <taxon>Sordariomycetes</taxon>
        <taxon>Hypocreomycetidae</taxon>
        <taxon>Hypocreales</taxon>
        <taxon>Cordycipitaceae</taxon>
        <taxon>Cordyceps</taxon>
    </lineage>
</organism>
<dbReference type="VEuPathDB" id="FungiDB:CCM_03077"/>
<dbReference type="EMBL" id="JH126400">
    <property type="protein sequence ID" value="EGX94806.1"/>
    <property type="molecule type" value="Genomic_DNA"/>
</dbReference>
<dbReference type="Proteomes" id="UP000001610">
    <property type="component" value="Unassembled WGS sequence"/>
</dbReference>
<accession>G3J8L9</accession>
<dbReference type="HOGENOM" id="CLU_1938059_0_0_1"/>
<keyword evidence="2" id="KW-1185">Reference proteome</keyword>
<sequence>MREWRLPFIRLSARSALRWSLTQAGWMHYFLACTRHACDERIVEVLIAVGVRPVPAELVELGASGELRDPEISLWLGNRAAWHGAAMAVAPGCQKHKVLREHGRGVETSPPFPPYKAYKEVFPHYPPAFL</sequence>
<reference evidence="1 2" key="1">
    <citation type="journal article" date="2011" name="Genome Biol.">
        <title>Genome sequence of the insect pathogenic fungus Cordyceps militaris, a valued traditional Chinese medicine.</title>
        <authorList>
            <person name="Zheng P."/>
            <person name="Xia Y."/>
            <person name="Xiao G."/>
            <person name="Xiong C."/>
            <person name="Hu X."/>
            <person name="Zhang S."/>
            <person name="Zheng H."/>
            <person name="Huang Y."/>
            <person name="Zhou Y."/>
            <person name="Wang S."/>
            <person name="Zhao G.P."/>
            <person name="Liu X."/>
            <person name="St Leger R.J."/>
            <person name="Wang C."/>
        </authorList>
    </citation>
    <scope>NUCLEOTIDE SEQUENCE [LARGE SCALE GENOMIC DNA]</scope>
    <source>
        <strain evidence="1 2">CM01</strain>
    </source>
</reference>
<dbReference type="GeneID" id="18165104"/>
<evidence type="ECO:0000313" key="2">
    <source>
        <dbReference type="Proteomes" id="UP000001610"/>
    </source>
</evidence>
<proteinExistence type="predicted"/>
<evidence type="ECO:0000313" key="1">
    <source>
        <dbReference type="EMBL" id="EGX94806.1"/>
    </source>
</evidence>